<evidence type="ECO:0000313" key="3">
    <source>
        <dbReference type="EMBL" id="UYV64759.1"/>
    </source>
</evidence>
<dbReference type="Pfam" id="PF18701">
    <property type="entry name" value="DUF5641"/>
    <property type="match status" value="1"/>
</dbReference>
<dbReference type="EMBL" id="CP092865">
    <property type="protein sequence ID" value="UYV64759.1"/>
    <property type="molecule type" value="Genomic_DNA"/>
</dbReference>
<dbReference type="InterPro" id="IPR040676">
    <property type="entry name" value="DUF5641"/>
</dbReference>
<accession>A0ABY6K7H3</accession>
<dbReference type="Proteomes" id="UP001235939">
    <property type="component" value="Chromosome 03"/>
</dbReference>
<keyword evidence="4" id="KW-1185">Reference proteome</keyword>
<organism evidence="3 4">
    <name type="scientific">Cordylochernes scorpioides</name>
    <dbReference type="NCBI Taxonomy" id="51811"/>
    <lineage>
        <taxon>Eukaryota</taxon>
        <taxon>Metazoa</taxon>
        <taxon>Ecdysozoa</taxon>
        <taxon>Arthropoda</taxon>
        <taxon>Chelicerata</taxon>
        <taxon>Arachnida</taxon>
        <taxon>Pseudoscorpiones</taxon>
        <taxon>Cheliferoidea</taxon>
        <taxon>Chernetidae</taxon>
        <taxon>Cordylochernes</taxon>
    </lineage>
</organism>
<feature type="compositionally biased region" description="Polar residues" evidence="1">
    <location>
        <begin position="1"/>
        <end position="13"/>
    </location>
</feature>
<gene>
    <name evidence="3" type="ORF">LAZ67_3001892</name>
</gene>
<dbReference type="InterPro" id="IPR008042">
    <property type="entry name" value="Retrotrans_Pao"/>
</dbReference>
<dbReference type="PANTHER" id="PTHR47331">
    <property type="entry name" value="PHD-TYPE DOMAIN-CONTAINING PROTEIN"/>
    <property type="match status" value="1"/>
</dbReference>
<evidence type="ECO:0000259" key="2">
    <source>
        <dbReference type="Pfam" id="PF18701"/>
    </source>
</evidence>
<reference evidence="3 4" key="1">
    <citation type="submission" date="2022-01" db="EMBL/GenBank/DDBJ databases">
        <title>A chromosomal length assembly of Cordylochernes scorpioides.</title>
        <authorList>
            <person name="Zeh D."/>
            <person name="Zeh J."/>
        </authorList>
    </citation>
    <scope>NUCLEOTIDE SEQUENCE [LARGE SCALE GENOMIC DNA]</scope>
    <source>
        <strain evidence="3">IN4F17</strain>
        <tissue evidence="3">Whole Body</tissue>
    </source>
</reference>
<proteinExistence type="predicted"/>
<feature type="region of interest" description="Disordered" evidence="1">
    <location>
        <begin position="1"/>
        <end position="108"/>
    </location>
</feature>
<evidence type="ECO:0000256" key="1">
    <source>
        <dbReference type="SAM" id="MobiDB-lite"/>
    </source>
</evidence>
<name>A0ABY6K7H3_9ARAC</name>
<feature type="domain" description="DUF5641" evidence="2">
    <location>
        <begin position="345"/>
        <end position="377"/>
    </location>
</feature>
<dbReference type="Pfam" id="PF05380">
    <property type="entry name" value="Peptidase_A17"/>
    <property type="match status" value="1"/>
</dbReference>
<dbReference type="PANTHER" id="PTHR47331:SF1">
    <property type="entry name" value="GAG-LIKE PROTEIN"/>
    <property type="match status" value="1"/>
</dbReference>
<evidence type="ECO:0000313" key="4">
    <source>
        <dbReference type="Proteomes" id="UP001235939"/>
    </source>
</evidence>
<sequence>MLYSGQSLRNISESYDRSKPSDDTSEPSDDTSKPADDALASDPDSSRGKAQGSQGVPEIAVEDSDERSAIEDSQPSEPLDVESSGVGASSDVEVRAQTKSPKAISSRVLCMKKEESSIDLEEEDTGRNEPSPASITFKALETTDSKEIDLTILGNIAREHCAKRIAFEQSNVIRTLGLGWIQREDCFLYGDQSLEKTSATTTSEMLSFITKLEDPLRWNTQGVQLHGFGDDSEDAYAAAVYMRIPTDDGVGVKLLASRTKLAPMRKMSIPRLELCAALLLTRLMENIMEELDIKLESDTCWSDSTILRSRFYLAQHQTKELAAVLANDGTKWKTISPSVDINTPVETHPGKDGLVRVVSVRTSVGVLRGPLVKMVLLPVAPPDLDEGRTSLPSCKLHVRAVSIHGYLDADSSPFERMPTSSPSTLLTPRLRFGFRVIAIDPCLVASRHRPSASYSICHFYWIPGQFKTPAPWHVPLNVSTTPARYLQPPDSRIPGHLTSRLLP</sequence>
<protein>
    <recommendedName>
        <fullName evidence="2">DUF5641 domain-containing protein</fullName>
    </recommendedName>
</protein>